<dbReference type="EMBL" id="MU267611">
    <property type="protein sequence ID" value="KAH7914586.1"/>
    <property type="molecule type" value="Genomic_DNA"/>
</dbReference>
<dbReference type="Proteomes" id="UP000790377">
    <property type="component" value="Unassembled WGS sequence"/>
</dbReference>
<keyword evidence="2" id="KW-1185">Reference proteome</keyword>
<gene>
    <name evidence="1" type="ORF">BJ138DRAFT_345799</name>
</gene>
<accession>A0ACB8AM14</accession>
<proteinExistence type="predicted"/>
<comment type="caution">
    <text evidence="1">The sequence shown here is derived from an EMBL/GenBank/DDBJ whole genome shotgun (WGS) entry which is preliminary data.</text>
</comment>
<organism evidence="1 2">
    <name type="scientific">Hygrophoropsis aurantiaca</name>
    <dbReference type="NCBI Taxonomy" id="72124"/>
    <lineage>
        <taxon>Eukaryota</taxon>
        <taxon>Fungi</taxon>
        <taxon>Dikarya</taxon>
        <taxon>Basidiomycota</taxon>
        <taxon>Agaricomycotina</taxon>
        <taxon>Agaricomycetes</taxon>
        <taxon>Agaricomycetidae</taxon>
        <taxon>Boletales</taxon>
        <taxon>Coniophorineae</taxon>
        <taxon>Hygrophoropsidaceae</taxon>
        <taxon>Hygrophoropsis</taxon>
    </lineage>
</organism>
<evidence type="ECO:0000313" key="2">
    <source>
        <dbReference type="Proteomes" id="UP000790377"/>
    </source>
</evidence>
<name>A0ACB8AM14_9AGAM</name>
<protein>
    <submittedName>
        <fullName evidence="1">Uncharacterized protein</fullName>
    </submittedName>
</protein>
<reference evidence="1" key="1">
    <citation type="journal article" date="2021" name="New Phytol.">
        <title>Evolutionary innovations through gain and loss of genes in the ectomycorrhizal Boletales.</title>
        <authorList>
            <person name="Wu G."/>
            <person name="Miyauchi S."/>
            <person name="Morin E."/>
            <person name="Kuo A."/>
            <person name="Drula E."/>
            <person name="Varga T."/>
            <person name="Kohler A."/>
            <person name="Feng B."/>
            <person name="Cao Y."/>
            <person name="Lipzen A."/>
            <person name="Daum C."/>
            <person name="Hundley H."/>
            <person name="Pangilinan J."/>
            <person name="Johnson J."/>
            <person name="Barry K."/>
            <person name="LaButti K."/>
            <person name="Ng V."/>
            <person name="Ahrendt S."/>
            <person name="Min B."/>
            <person name="Choi I.G."/>
            <person name="Park H."/>
            <person name="Plett J.M."/>
            <person name="Magnuson J."/>
            <person name="Spatafora J.W."/>
            <person name="Nagy L.G."/>
            <person name="Henrissat B."/>
            <person name="Grigoriev I.V."/>
            <person name="Yang Z.L."/>
            <person name="Xu J."/>
            <person name="Martin F.M."/>
        </authorList>
    </citation>
    <scope>NUCLEOTIDE SEQUENCE</scope>
    <source>
        <strain evidence="1">ATCC 28755</strain>
    </source>
</reference>
<sequence length="430" mass="47330">MDLPDIKELQRAARKMISQSTNPSLLTPRKVRVRLEGQFSLDENALDVTPYKQCIKKAAVGAVPDKLIFDANASEEELSADEVDYGSGSEDTEEKPITKPSGKRKADVTTNITAGRTGRKDRGKTKYKSASVVNSSGSEDESMSAVASSSKAVPQPSRDSKKAQKAPEHKPKTKACDKGFKSAVSLCIHLQLYIWFLMANQPVVHSSGDEAQTFTLSPKSKRPSKNASKAEQSSFNLQVKKHSDQSDIEPMRPNQEEKSDSERSLIIDEMPKKRKKQEKGSKLPQKELKEKKSKKAAASSSKDEEAVMKFKAIVSACGVRKAWKKEFEGLDKPSQQVKRLREILAGLGMTGRLSLEKAKAIRAKRELAQELADVKEFEEASRNRGKKRKPSAGLSAESSSESASEAEEAPSKKRRTARASIMAFLGDESE</sequence>
<evidence type="ECO:0000313" key="1">
    <source>
        <dbReference type="EMBL" id="KAH7914586.1"/>
    </source>
</evidence>